<dbReference type="SMART" id="SM01373">
    <property type="entry name" value="MAGE"/>
    <property type="match status" value="1"/>
</dbReference>
<protein>
    <recommendedName>
        <fullName evidence="2">MAGE domain-containing protein</fullName>
    </recommendedName>
</protein>
<dbReference type="PROSITE" id="PS50838">
    <property type="entry name" value="MAGE"/>
    <property type="match status" value="1"/>
</dbReference>
<dbReference type="InterPro" id="IPR002190">
    <property type="entry name" value="MHD_dom"/>
</dbReference>
<keyword evidence="4" id="KW-1185">Reference proteome</keyword>
<dbReference type="Pfam" id="PF01454">
    <property type="entry name" value="MAGE"/>
    <property type="match status" value="1"/>
</dbReference>
<feature type="compositionally biased region" description="Basic and acidic residues" evidence="1">
    <location>
        <begin position="1"/>
        <end position="19"/>
    </location>
</feature>
<dbReference type="EMBL" id="OX460343">
    <property type="protein sequence ID" value="CAI9181290.1"/>
    <property type="molecule type" value="Genomic_DNA"/>
</dbReference>
<evidence type="ECO:0000256" key="1">
    <source>
        <dbReference type="SAM" id="MobiDB-lite"/>
    </source>
</evidence>
<evidence type="ECO:0000313" key="3">
    <source>
        <dbReference type="EMBL" id="CAI9181290.1"/>
    </source>
</evidence>
<name>A0ABN9A4T2_RANTA</name>
<reference evidence="3" key="1">
    <citation type="submission" date="2023-04" db="EMBL/GenBank/DDBJ databases">
        <authorList>
            <consortium name="ELIXIR-Norway"/>
        </authorList>
    </citation>
    <scope>NUCLEOTIDE SEQUENCE [LARGE SCALE GENOMIC DNA]</scope>
</reference>
<evidence type="ECO:0000313" key="4">
    <source>
        <dbReference type="Proteomes" id="UP001176941"/>
    </source>
</evidence>
<dbReference type="PANTHER" id="PTHR11736:SF81">
    <property type="entry name" value="MAGE DOMAIN-CONTAINING PROTEIN"/>
    <property type="match status" value="1"/>
</dbReference>
<evidence type="ECO:0000259" key="2">
    <source>
        <dbReference type="PROSITE" id="PS50838"/>
    </source>
</evidence>
<proteinExistence type="predicted"/>
<feature type="domain" description="MAGE" evidence="2">
    <location>
        <begin position="74"/>
        <end position="273"/>
    </location>
</feature>
<dbReference type="Gene3D" id="1.10.10.1210">
    <property type="entry name" value="MAGE homology domain, winged helix WH2 motif"/>
    <property type="match status" value="1"/>
</dbReference>
<dbReference type="InterPro" id="IPR041898">
    <property type="entry name" value="MAGE_WH1"/>
</dbReference>
<feature type="region of interest" description="Disordered" evidence="1">
    <location>
        <begin position="1"/>
        <end position="65"/>
    </location>
</feature>
<dbReference type="Gene3D" id="1.10.10.1200">
    <property type="entry name" value="MAGE homology domain, winged helix WH1 motif"/>
    <property type="match status" value="1"/>
</dbReference>
<dbReference type="Proteomes" id="UP001176941">
    <property type="component" value="Chromosome X"/>
</dbReference>
<feature type="compositionally biased region" description="Low complexity" evidence="1">
    <location>
        <begin position="51"/>
        <end position="63"/>
    </location>
</feature>
<dbReference type="PANTHER" id="PTHR11736">
    <property type="entry name" value="MELANOMA-ASSOCIATED ANTIGEN MAGE ANTIGEN"/>
    <property type="match status" value="1"/>
</dbReference>
<accession>A0ABN9A4T2</accession>
<dbReference type="InterPro" id="IPR037445">
    <property type="entry name" value="MAGE"/>
</dbReference>
<gene>
    <name evidence="3" type="ORF">MRATA1EN1_LOCUS30252</name>
</gene>
<sequence length="281" mass="31885">MSELHEESESSLQDPREAESPMEAQFIWVGEEEGGEVEEEKEMEVEEEVASLSPSSLLSSSSSEGAKSMHPDSLHLLVVELVHFLLLKYCTKEPTTKDEILNMVLKEDGHHFPEAFRQASDCLQLVFGVDVREVDHTKHTYMLVPTLGLTCNGMVSDGHSMPKTSFLVVVLGMILLEGNCALEEEIWETLNDMGVYAGREHYIYGEPRKLLTQMWVQEGYLEYQMAPHSDPVHYEFLWGPRAYAETSKWHVLEHLLRINQGASRSFLFPSSKAVREEEVGP</sequence>
<dbReference type="InterPro" id="IPR041899">
    <property type="entry name" value="MAGE_WH2"/>
</dbReference>
<feature type="compositionally biased region" description="Acidic residues" evidence="1">
    <location>
        <begin position="30"/>
        <end position="49"/>
    </location>
</feature>
<organism evidence="3 4">
    <name type="scientific">Rangifer tarandus platyrhynchus</name>
    <name type="common">Svalbard reindeer</name>
    <dbReference type="NCBI Taxonomy" id="3082113"/>
    <lineage>
        <taxon>Eukaryota</taxon>
        <taxon>Metazoa</taxon>
        <taxon>Chordata</taxon>
        <taxon>Craniata</taxon>
        <taxon>Vertebrata</taxon>
        <taxon>Euteleostomi</taxon>
        <taxon>Mammalia</taxon>
        <taxon>Eutheria</taxon>
        <taxon>Laurasiatheria</taxon>
        <taxon>Artiodactyla</taxon>
        <taxon>Ruminantia</taxon>
        <taxon>Pecora</taxon>
        <taxon>Cervidae</taxon>
        <taxon>Odocoileinae</taxon>
        <taxon>Rangifer</taxon>
    </lineage>
</organism>